<evidence type="ECO:0000313" key="1">
    <source>
        <dbReference type="EMBL" id="GFY47197.1"/>
    </source>
</evidence>
<dbReference type="EMBL" id="BMAV01005816">
    <property type="protein sequence ID" value="GFY47197.1"/>
    <property type="molecule type" value="Genomic_DNA"/>
</dbReference>
<proteinExistence type="predicted"/>
<organism evidence="1 2">
    <name type="scientific">Trichonephila inaurata madagascariensis</name>
    <dbReference type="NCBI Taxonomy" id="2747483"/>
    <lineage>
        <taxon>Eukaryota</taxon>
        <taxon>Metazoa</taxon>
        <taxon>Ecdysozoa</taxon>
        <taxon>Arthropoda</taxon>
        <taxon>Chelicerata</taxon>
        <taxon>Arachnida</taxon>
        <taxon>Araneae</taxon>
        <taxon>Araneomorphae</taxon>
        <taxon>Entelegynae</taxon>
        <taxon>Araneoidea</taxon>
        <taxon>Nephilidae</taxon>
        <taxon>Trichonephila</taxon>
        <taxon>Trichonephila inaurata</taxon>
    </lineage>
</organism>
<gene>
    <name evidence="1" type="ORF">TNIN_65781</name>
</gene>
<keyword evidence="2" id="KW-1185">Reference proteome</keyword>
<comment type="caution">
    <text evidence="1">The sequence shown here is derived from an EMBL/GenBank/DDBJ whole genome shotgun (WGS) entry which is preliminary data.</text>
</comment>
<protein>
    <submittedName>
        <fullName evidence="1">Uncharacterized protein</fullName>
    </submittedName>
</protein>
<reference evidence="1" key="1">
    <citation type="submission" date="2020-08" db="EMBL/GenBank/DDBJ databases">
        <title>Multicomponent nature underlies the extraordinary mechanical properties of spider dragline silk.</title>
        <authorList>
            <person name="Kono N."/>
            <person name="Nakamura H."/>
            <person name="Mori M."/>
            <person name="Yoshida Y."/>
            <person name="Ohtoshi R."/>
            <person name="Malay A.D."/>
            <person name="Moran D.A.P."/>
            <person name="Tomita M."/>
            <person name="Numata K."/>
            <person name="Arakawa K."/>
        </authorList>
    </citation>
    <scope>NUCLEOTIDE SEQUENCE</scope>
</reference>
<dbReference type="AlphaFoldDB" id="A0A8X6X539"/>
<evidence type="ECO:0000313" key="2">
    <source>
        <dbReference type="Proteomes" id="UP000886998"/>
    </source>
</evidence>
<sequence length="81" mass="8857">MAVKGKRWCSVVIWVEVYGWDLKKVFLSLLRSNPIASKHAFAIFDGSSNDTAVASKSGAWGMPTSAELVAVDYLNRFPPPA</sequence>
<accession>A0A8X6X539</accession>
<dbReference type="Proteomes" id="UP000886998">
    <property type="component" value="Unassembled WGS sequence"/>
</dbReference>
<name>A0A8X6X539_9ARAC</name>